<proteinExistence type="predicted"/>
<name>A0AAV2TKV5_CALDB</name>
<dbReference type="AlphaFoldDB" id="A0AAV2TKV5"/>
<reference evidence="1" key="1">
    <citation type="submission" date="2024-06" db="EMBL/GenBank/DDBJ databases">
        <authorList>
            <person name="Liu X."/>
            <person name="Lenzi L."/>
            <person name="Haldenby T S."/>
            <person name="Uol C."/>
        </authorList>
    </citation>
    <scope>NUCLEOTIDE SEQUENCE</scope>
</reference>
<comment type="caution">
    <text evidence="1">The sequence shown here is derived from an EMBL/GenBank/DDBJ whole genome shotgun (WGS) entry which is preliminary data.</text>
</comment>
<dbReference type="Proteomes" id="UP001497525">
    <property type="component" value="Unassembled WGS sequence"/>
</dbReference>
<gene>
    <name evidence="1" type="ORF">CDAUBV1_LOCUS12411</name>
</gene>
<protein>
    <submittedName>
        <fullName evidence="1">Uncharacterized protein</fullName>
    </submittedName>
</protein>
<evidence type="ECO:0000313" key="2">
    <source>
        <dbReference type="Proteomes" id="UP001497525"/>
    </source>
</evidence>
<accession>A0AAV2TKV5</accession>
<organism evidence="1 2">
    <name type="scientific">Calicophoron daubneyi</name>
    <name type="common">Rumen fluke</name>
    <name type="synonym">Paramphistomum daubneyi</name>
    <dbReference type="NCBI Taxonomy" id="300641"/>
    <lineage>
        <taxon>Eukaryota</taxon>
        <taxon>Metazoa</taxon>
        <taxon>Spiralia</taxon>
        <taxon>Lophotrochozoa</taxon>
        <taxon>Platyhelminthes</taxon>
        <taxon>Trematoda</taxon>
        <taxon>Digenea</taxon>
        <taxon>Plagiorchiida</taxon>
        <taxon>Pronocephalata</taxon>
        <taxon>Paramphistomoidea</taxon>
        <taxon>Paramphistomidae</taxon>
        <taxon>Calicophoron</taxon>
    </lineage>
</organism>
<evidence type="ECO:0000313" key="1">
    <source>
        <dbReference type="EMBL" id="CAL5137933.1"/>
    </source>
</evidence>
<dbReference type="EMBL" id="CAXLJL010000456">
    <property type="protein sequence ID" value="CAL5137933.1"/>
    <property type="molecule type" value="Genomic_DNA"/>
</dbReference>
<sequence length="167" mass="18927">MAVCAGDHGSSSLSEDPRANNELNGRSHCLYSDIVWLPWDLQISQSQPEFGVTTVRYICNSITWWRTKAVADYLQMHPLVLLLVTYCCFRYMNISLCCANRPRIDSNDEIRRNETHGRKLSPSLVRLTGKTNFSSLDERKPPDGTLPFTSPITTVLLCILPFWTAST</sequence>